<dbReference type="NCBIfam" id="NF002956">
    <property type="entry name" value="PRK03612.1"/>
    <property type="match status" value="1"/>
</dbReference>
<evidence type="ECO:0000256" key="3">
    <source>
        <dbReference type="ARBA" id="ARBA00023066"/>
    </source>
</evidence>
<dbReference type="Proteomes" id="UP000295781">
    <property type="component" value="Chromosome"/>
</dbReference>
<dbReference type="CDD" id="cd02440">
    <property type="entry name" value="AdoMet_MTases"/>
    <property type="match status" value="1"/>
</dbReference>
<keyword evidence="5" id="KW-0812">Transmembrane</keyword>
<evidence type="ECO:0000259" key="8">
    <source>
        <dbReference type="PROSITE" id="PS51006"/>
    </source>
</evidence>
<feature type="domain" description="PABS" evidence="8">
    <location>
        <begin position="288"/>
        <end position="518"/>
    </location>
</feature>
<evidence type="ECO:0000256" key="1">
    <source>
        <dbReference type="ARBA" id="ARBA00007867"/>
    </source>
</evidence>
<feature type="region of interest" description="Disordered" evidence="7">
    <location>
        <begin position="1"/>
        <end position="41"/>
    </location>
</feature>
<accession>A0A4P2PZ40</accession>
<protein>
    <recommendedName>
        <fullName evidence="5">Polyamine aminopropyltransferase</fullName>
    </recommendedName>
    <alternativeName>
        <fullName evidence="5">Putrescine aminopropyltransferase</fullName>
        <shortName evidence="5">PAPT</shortName>
    </alternativeName>
    <alternativeName>
        <fullName evidence="5">Spermidine synthase</fullName>
        <shortName evidence="5">SPDS</shortName>
        <shortName evidence="5">SPDSY</shortName>
        <ecNumber evidence="5">2.5.1.16</ecNumber>
    </alternativeName>
</protein>
<feature type="binding site" evidence="5">
    <location>
        <position position="367"/>
    </location>
    <ligand>
        <name>spermidine</name>
        <dbReference type="ChEBI" id="CHEBI:57834"/>
    </ligand>
</feature>
<feature type="transmembrane region" description="Helical" evidence="5">
    <location>
        <begin position="83"/>
        <end position="109"/>
    </location>
</feature>
<feature type="transmembrane region" description="Helical" evidence="5">
    <location>
        <begin position="145"/>
        <end position="164"/>
    </location>
</feature>
<dbReference type="Pfam" id="PF01564">
    <property type="entry name" value="Spermine_synth"/>
    <property type="match status" value="1"/>
</dbReference>
<feature type="transmembrane region" description="Helical" evidence="5">
    <location>
        <begin position="208"/>
        <end position="231"/>
    </location>
</feature>
<keyword evidence="4 5" id="KW-0620">Polyamine biosynthesis</keyword>
<feature type="compositionally biased region" description="Polar residues" evidence="7">
    <location>
        <begin position="1"/>
        <end position="12"/>
    </location>
</feature>
<comment type="function">
    <text evidence="5">Catalyzes the irreversible transfer of a propylamine group from the amino donor S-adenosylmethioninamine (decarboxy-AdoMet) to putrescine (1,4-diaminobutane) to yield spermidine.</text>
</comment>
<feature type="transmembrane region" description="Helical" evidence="5">
    <location>
        <begin position="271"/>
        <end position="291"/>
    </location>
</feature>
<dbReference type="GO" id="GO:0005886">
    <property type="term" value="C:plasma membrane"/>
    <property type="evidence" value="ECO:0007669"/>
    <property type="project" value="UniProtKB-SubCell"/>
</dbReference>
<keyword evidence="2 5" id="KW-0808">Transferase</keyword>
<dbReference type="Gene3D" id="3.40.50.150">
    <property type="entry name" value="Vaccinia Virus protein VP39"/>
    <property type="match status" value="1"/>
</dbReference>
<evidence type="ECO:0000256" key="5">
    <source>
        <dbReference type="HAMAP-Rule" id="MF_00198"/>
    </source>
</evidence>
<feature type="transmembrane region" description="Helical" evidence="5">
    <location>
        <begin position="115"/>
        <end position="133"/>
    </location>
</feature>
<comment type="similarity">
    <text evidence="1 5">Belongs to the spermidine/spermine synthase family.</text>
</comment>
<keyword evidence="5" id="KW-0472">Membrane</keyword>
<evidence type="ECO:0000313" key="9">
    <source>
        <dbReference type="EMBL" id="AUX21971.1"/>
    </source>
</evidence>
<dbReference type="AlphaFoldDB" id="A0A4P2PZ40"/>
<feature type="binding site" evidence="5">
    <location>
        <position position="342"/>
    </location>
    <ligand>
        <name>spermidine</name>
        <dbReference type="ChEBI" id="CHEBI:57834"/>
    </ligand>
</feature>
<sequence>MPATDVSSTRSTGDARPGEARPGGARAEGAPPADACAEGAPPAGAWVGGVPPAGAPAGGAPPAGAPAPFPAAEPLPRLVHPALLVSVFVIATSGLIYELITGTLASYVLGDSVTQFSFVIGLYLFAMGIGSYLSQYVETRLLEHFVEIELGLALVGGLSAPMLFRAYTALGAFRALLYSLVLLIGILVGLEIPLLIRLLNFSLDLKRLVARVLTLDYIGALAASLLFPSLLLPRLGIHQTSLFFGLLNAAVALTSTFLFPLDRAVVVRLRALCAVVIAGLGIAFALVTRFIERSEALYFGAPVVYAAQSPYQRLVITRSPRTTRLFLNGNLQFSSDDEHRYHEVLVHPAVAALGRDPRRAMILGGGDGLAARELLRYPSIERITLVDLDAAVTTAFRDLPLAADLNRGALHDPRVVIRNEDAYKFLEGSTDAYDLAIVDFPDPGNYAVGKLYTDAFYHLLRQRLSVRGVAMVQATSPQYARESFWSVVTTLEAAGFTTAPLHVYVPSFGEWGFILAGGEGLTAPGALRIDPAELRFLDAGALPGLFRFPRDLGRVEAQVNRLNDQTLVSVYTREWAEWSR</sequence>
<dbReference type="PANTHER" id="PTHR43317">
    <property type="entry name" value="THERMOSPERMINE SYNTHASE ACAULIS5"/>
    <property type="match status" value="1"/>
</dbReference>
<comment type="catalytic activity">
    <reaction evidence="5">
        <text>S-adenosyl 3-(methylsulfanyl)propylamine + putrescine = S-methyl-5'-thioadenosine + spermidine + H(+)</text>
        <dbReference type="Rhea" id="RHEA:12721"/>
        <dbReference type="ChEBI" id="CHEBI:15378"/>
        <dbReference type="ChEBI" id="CHEBI:17509"/>
        <dbReference type="ChEBI" id="CHEBI:57443"/>
        <dbReference type="ChEBI" id="CHEBI:57834"/>
        <dbReference type="ChEBI" id="CHEBI:326268"/>
        <dbReference type="EC" id="2.5.1.16"/>
    </reaction>
</comment>
<comment type="subunit">
    <text evidence="5">Homodimer or homotetramer.</text>
</comment>
<dbReference type="InterPro" id="IPR030374">
    <property type="entry name" value="PABS"/>
</dbReference>
<keyword evidence="5" id="KW-1133">Transmembrane helix</keyword>
<name>A0A4P2PZ40_SORCE</name>
<reference evidence="9 10" key="1">
    <citation type="submission" date="2015-09" db="EMBL/GenBank/DDBJ databases">
        <title>Sorangium comparison.</title>
        <authorList>
            <person name="Zaburannyi N."/>
            <person name="Bunk B."/>
            <person name="Overmann J."/>
            <person name="Mueller R."/>
        </authorList>
    </citation>
    <scope>NUCLEOTIDE SEQUENCE [LARGE SCALE GENOMIC DNA]</scope>
    <source>
        <strain evidence="9 10">So ceGT47</strain>
    </source>
</reference>
<feature type="binding site" evidence="5">
    <location>
        <position position="312"/>
    </location>
    <ligand>
        <name>S-methyl-5'-thioadenosine</name>
        <dbReference type="ChEBI" id="CHEBI:17509"/>
    </ligand>
</feature>
<feature type="transmembrane region" description="Helical" evidence="5">
    <location>
        <begin position="176"/>
        <end position="196"/>
    </location>
</feature>
<dbReference type="InterPro" id="IPR029063">
    <property type="entry name" value="SAM-dependent_MTases_sf"/>
</dbReference>
<dbReference type="RefSeq" id="WP_242516144.1">
    <property type="nucleotide sequence ID" value="NZ_CP012670.1"/>
</dbReference>
<dbReference type="PROSITE" id="PS51006">
    <property type="entry name" value="PABS_2"/>
    <property type="match status" value="1"/>
</dbReference>
<keyword evidence="5" id="KW-1003">Cell membrane</keyword>
<feature type="compositionally biased region" description="Low complexity" evidence="7">
    <location>
        <begin position="20"/>
        <end position="41"/>
    </location>
</feature>
<dbReference type="GO" id="GO:0010487">
    <property type="term" value="F:thermospermine synthase activity"/>
    <property type="evidence" value="ECO:0007669"/>
    <property type="project" value="UniProtKB-ARBA"/>
</dbReference>
<evidence type="ECO:0000256" key="6">
    <source>
        <dbReference type="PROSITE-ProRule" id="PRU00354"/>
    </source>
</evidence>
<comment type="subcellular location">
    <subcellularLocation>
        <location evidence="5">Cell membrane</location>
        <topology evidence="5">Multi-pass membrane protein</topology>
    </subcellularLocation>
</comment>
<keyword evidence="3 5" id="KW-0745">Spermidine biosynthesis</keyword>
<gene>
    <name evidence="5 9" type="primary">speE</name>
    <name evidence="9" type="ORF">SOCEGT47_024720</name>
</gene>
<comment type="pathway">
    <text evidence="5">Amine and polyamine biosynthesis; spermidine biosynthesis; spermidine from putrescine: step 1/1.</text>
</comment>
<dbReference type="SUPFAM" id="SSF53335">
    <property type="entry name" value="S-adenosyl-L-methionine-dependent methyltransferases"/>
    <property type="match status" value="1"/>
</dbReference>
<feature type="active site" description="Proton acceptor" evidence="5 6">
    <location>
        <position position="439"/>
    </location>
</feature>
<organism evidence="9 10">
    <name type="scientific">Sorangium cellulosum</name>
    <name type="common">Polyangium cellulosum</name>
    <dbReference type="NCBI Taxonomy" id="56"/>
    <lineage>
        <taxon>Bacteria</taxon>
        <taxon>Pseudomonadati</taxon>
        <taxon>Myxococcota</taxon>
        <taxon>Polyangia</taxon>
        <taxon>Polyangiales</taxon>
        <taxon>Polyangiaceae</taxon>
        <taxon>Sorangium</taxon>
    </lineage>
</organism>
<comment type="caution">
    <text evidence="5">Lacks conserved residue(s) required for the propagation of feature annotation.</text>
</comment>
<feature type="binding site" evidence="5">
    <location>
        <position position="387"/>
    </location>
    <ligand>
        <name>S-methyl-5'-thioadenosine</name>
        <dbReference type="ChEBI" id="CHEBI:17509"/>
    </ligand>
</feature>
<dbReference type="UniPathway" id="UPA00248">
    <property type="reaction ID" value="UER00314"/>
</dbReference>
<evidence type="ECO:0000256" key="2">
    <source>
        <dbReference type="ARBA" id="ARBA00022679"/>
    </source>
</evidence>
<evidence type="ECO:0000313" key="10">
    <source>
        <dbReference type="Proteomes" id="UP000295781"/>
    </source>
</evidence>
<feature type="binding site" evidence="5">
    <location>
        <begin position="421"/>
        <end position="422"/>
    </location>
    <ligand>
        <name>S-methyl-5'-thioadenosine</name>
        <dbReference type="ChEBI" id="CHEBI:17509"/>
    </ligand>
</feature>
<dbReference type="EMBL" id="CP012670">
    <property type="protein sequence ID" value="AUX21971.1"/>
    <property type="molecule type" value="Genomic_DNA"/>
</dbReference>
<dbReference type="HAMAP" id="MF_00198">
    <property type="entry name" value="Spermidine_synth"/>
    <property type="match status" value="1"/>
</dbReference>
<evidence type="ECO:0000256" key="4">
    <source>
        <dbReference type="ARBA" id="ARBA00023115"/>
    </source>
</evidence>
<dbReference type="GO" id="GO:0004766">
    <property type="term" value="F:spermidine synthase activity"/>
    <property type="evidence" value="ECO:0007669"/>
    <property type="project" value="UniProtKB-UniRule"/>
</dbReference>
<dbReference type="InterPro" id="IPR001045">
    <property type="entry name" value="Spermi_synthase"/>
</dbReference>
<dbReference type="GO" id="GO:0008295">
    <property type="term" value="P:spermidine biosynthetic process"/>
    <property type="evidence" value="ECO:0007669"/>
    <property type="project" value="UniProtKB-UniRule"/>
</dbReference>
<evidence type="ECO:0000256" key="7">
    <source>
        <dbReference type="SAM" id="MobiDB-lite"/>
    </source>
</evidence>
<dbReference type="EC" id="2.5.1.16" evidence="5"/>
<proteinExistence type="inferred from homology"/>
<dbReference type="PANTHER" id="PTHR43317:SF1">
    <property type="entry name" value="THERMOSPERMINE SYNTHASE ACAULIS5"/>
    <property type="match status" value="1"/>
</dbReference>
<feature type="transmembrane region" description="Helical" evidence="5">
    <location>
        <begin position="237"/>
        <end position="259"/>
    </location>
</feature>